<accession>A0A421NYF2</accession>
<dbReference type="InterPro" id="IPR027417">
    <property type="entry name" value="P-loop_NTPase"/>
</dbReference>
<dbReference type="AlphaFoldDB" id="A0A421NYF2"/>
<evidence type="ECO:0000313" key="2">
    <source>
        <dbReference type="Proteomes" id="UP000283896"/>
    </source>
</evidence>
<proteinExistence type="predicted"/>
<dbReference type="PANTHER" id="PTHR11669:SF8">
    <property type="entry name" value="DNA POLYMERASE III SUBUNIT DELTA"/>
    <property type="match status" value="1"/>
</dbReference>
<comment type="caution">
    <text evidence="1">The sequence shown here is derived from an EMBL/GenBank/DDBJ whole genome shotgun (WGS) entry which is preliminary data.</text>
</comment>
<dbReference type="GO" id="GO:0006261">
    <property type="term" value="P:DNA-templated DNA replication"/>
    <property type="evidence" value="ECO:0007669"/>
    <property type="project" value="TreeGrafter"/>
</dbReference>
<dbReference type="EMBL" id="MPBG01000002">
    <property type="protein sequence ID" value="RMI88964.1"/>
    <property type="molecule type" value="Genomic_DNA"/>
</dbReference>
<dbReference type="Pfam" id="PF13177">
    <property type="entry name" value="DNA_pol3_delta2"/>
    <property type="match status" value="1"/>
</dbReference>
<dbReference type="Gene3D" id="3.40.50.300">
    <property type="entry name" value="P-loop containing nucleotide triphosphate hydrolases"/>
    <property type="match status" value="1"/>
</dbReference>
<reference evidence="2" key="1">
    <citation type="submission" date="2016-11" db="EMBL/GenBank/DDBJ databases">
        <title>Genome sequence of Candidatus Phytoplasma solani strain SA-1.</title>
        <authorList>
            <person name="Haryono M."/>
            <person name="Samarzija I."/>
            <person name="Seruga Music M."/>
            <person name="Hogenhout S."/>
            <person name="Kuo C.-H."/>
        </authorList>
    </citation>
    <scope>NUCLEOTIDE SEQUENCE [LARGE SCALE GENOMIC DNA]</scope>
    <source>
        <strain evidence="2">SA-1</strain>
    </source>
</reference>
<protein>
    <submittedName>
        <fullName evidence="1">DNA polymerase III subunit delta</fullName>
    </submittedName>
</protein>
<dbReference type="Proteomes" id="UP000283896">
    <property type="component" value="Unassembled WGS sequence"/>
</dbReference>
<dbReference type="STRING" id="69896.S284_02420"/>
<dbReference type="RefSeq" id="WP_122225368.1">
    <property type="nucleotide sequence ID" value="NC_022588.1"/>
</dbReference>
<organism evidence="1 2">
    <name type="scientific">Candidatus Phytoplasma solani</name>
    <dbReference type="NCBI Taxonomy" id="69896"/>
    <lineage>
        <taxon>Bacteria</taxon>
        <taxon>Bacillati</taxon>
        <taxon>Mycoplasmatota</taxon>
        <taxon>Mollicutes</taxon>
        <taxon>Acholeplasmatales</taxon>
        <taxon>Acholeplasmataceae</taxon>
        <taxon>Candidatus Phytoplasma</taxon>
        <taxon>16SrXII (Stolbur group)</taxon>
    </lineage>
</organism>
<evidence type="ECO:0000313" key="1">
    <source>
        <dbReference type="EMBL" id="RMI88964.1"/>
    </source>
</evidence>
<dbReference type="OrthoDB" id="9810148at2"/>
<name>A0A421NYF2_9MOLU</name>
<gene>
    <name evidence="1" type="primary">holB</name>
    <name evidence="1" type="ORF">PSSA1_v1c1690</name>
</gene>
<dbReference type="SUPFAM" id="SSF52540">
    <property type="entry name" value="P-loop containing nucleoside triphosphate hydrolases"/>
    <property type="match status" value="1"/>
</dbReference>
<dbReference type="InterPro" id="IPR050238">
    <property type="entry name" value="DNA_Rep/Repair_Clamp_Loader"/>
</dbReference>
<keyword evidence="2" id="KW-1185">Reference proteome</keyword>
<dbReference type="PANTHER" id="PTHR11669">
    <property type="entry name" value="REPLICATION FACTOR C / DNA POLYMERASE III GAMMA-TAU SUBUNIT"/>
    <property type="match status" value="1"/>
</dbReference>
<sequence>MSTKPLLKQFLKIIYNNKLSHLYLITGQTLAQRKEFVFELSYQIFKFKEPQNEHLFTKQALIKGINTNFYYLNKDNQLLKKEQILQLQKVFHQAPLFGQERIYVIEKIEKTTLAAANSLLHFLENAPKHTIGFLLTSNLEQVLPTIVSRCQIINLNNSKFDLLLDEKKTSDSFDLSLSALINPNPNQQTLFIESQYYQHFKSFFLFFINNWQASASLKLAIVTFPFPPAIINIFADFLTDFISVLLRWFLDLMYEKNKLPLYFRNQINLKTSFQTLTLQQNINILEIIKRYHQKINHVVNPQNMLFALMIELEEQRGF</sequence>